<keyword evidence="1" id="KW-0614">Plasmid</keyword>
<dbReference type="GeneID" id="69464936"/>
<dbReference type="AlphaFoldDB" id="A0A097SPF6"/>
<organism evidence="1">
    <name type="scientific">Acinetobacter pittii</name>
    <name type="common">Acinetobacter genomosp. 3</name>
    <dbReference type="NCBI Taxonomy" id="48296"/>
    <lineage>
        <taxon>Bacteria</taxon>
        <taxon>Pseudomonadati</taxon>
        <taxon>Pseudomonadota</taxon>
        <taxon>Gammaproteobacteria</taxon>
        <taxon>Moraxellales</taxon>
        <taxon>Moraxellaceae</taxon>
        <taxon>Acinetobacter</taxon>
        <taxon>Acinetobacter calcoaceticus/baumannii complex</taxon>
    </lineage>
</organism>
<reference evidence="1" key="1">
    <citation type="submission" date="2013-12" db="EMBL/GenBank/DDBJ databases">
        <title>Acinetobacter pitti plasmid metallo-beta-lactamase NDM-1 gene, complete sequence.</title>
        <authorList>
            <person name="Fu Y."/>
            <person name="Jiang Y."/>
            <person name="Yu Y."/>
        </authorList>
    </citation>
    <scope>NUCLEOTIDE SEQUENCE</scope>
    <source>
        <strain evidence="1">Acinetobacter pitti</strain>
        <plasmid evidence="1">pNDM-AP</plasmid>
    </source>
</reference>
<evidence type="ECO:0000313" key="1">
    <source>
        <dbReference type="EMBL" id="AIU93418.1"/>
    </source>
</evidence>
<protein>
    <submittedName>
        <fullName evidence="1">Uncharacterized protein</fullName>
    </submittedName>
</protein>
<dbReference type="RefSeq" id="WP_015060719.1">
    <property type="nucleotide sequence ID" value="NZ_CM001802.1"/>
</dbReference>
<accession>A0A097SPF6</accession>
<dbReference type="EMBL" id="KJ003839">
    <property type="protein sequence ID" value="AIU93418.1"/>
    <property type="molecule type" value="Genomic_DNA"/>
</dbReference>
<geneLocation type="plasmid" evidence="1">
    <name>pNDM-AP</name>
</geneLocation>
<gene>
    <name evidence="1" type="ORF">ABC8415_0014</name>
</gene>
<name>A0A097SPF6_ACIPI</name>
<sequence length="140" mass="16873">MNNAQFKIECFKNGLYSREQVIDFYNVVYEENTKFNKRDAQLWMNGKTSYIYTIDQTAIDMINMLNKIRAELIAEESERIQKGKPRYTKLFKSEVDLWAVHNELLNLPLNFYHSILLELKVTELDYYENIEQMENFNEKH</sequence>
<proteinExistence type="predicted"/>